<evidence type="ECO:0000259" key="1">
    <source>
        <dbReference type="Pfam" id="PF13908"/>
    </source>
</evidence>
<accession>G3PUU1</accession>
<sequence length="104" mass="11726">MSAACSSYLGADGALVEGFSCPRPGNAIDALFCCGFNDVKYCCDDPNSFFPYEYRYMWWLSYSTFPSTCRRSGWSIHCSSGPSRLPHHRMRPLLPLYCIQTEAS</sequence>
<name>G3PUU1_GASAC</name>
<evidence type="ECO:0000313" key="2">
    <source>
        <dbReference type="Ensembl" id="ENSGACP00000021378.1"/>
    </source>
</evidence>
<protein>
    <submittedName>
        <fullName evidence="2">Shisa like 2A</fullName>
    </submittedName>
</protein>
<dbReference type="Bgee" id="ENSGACG00000016205">
    <property type="expression patterns" value="Expressed in telencephalon and 3 other cell types or tissues"/>
</dbReference>
<dbReference type="Pfam" id="PF13908">
    <property type="entry name" value="Shisa_N"/>
    <property type="match status" value="1"/>
</dbReference>
<dbReference type="InParanoid" id="G3PUU1"/>
<proteinExistence type="predicted"/>
<organism evidence="2">
    <name type="scientific">Gasterosteus aculeatus</name>
    <name type="common">Three-spined stickleback</name>
    <dbReference type="NCBI Taxonomy" id="69293"/>
    <lineage>
        <taxon>Eukaryota</taxon>
        <taxon>Metazoa</taxon>
        <taxon>Chordata</taxon>
        <taxon>Craniata</taxon>
        <taxon>Vertebrata</taxon>
        <taxon>Euteleostomi</taxon>
        <taxon>Actinopterygii</taxon>
        <taxon>Neopterygii</taxon>
        <taxon>Teleostei</taxon>
        <taxon>Neoteleostei</taxon>
        <taxon>Acanthomorphata</taxon>
        <taxon>Eupercaria</taxon>
        <taxon>Perciformes</taxon>
        <taxon>Cottioidei</taxon>
        <taxon>Gasterosteales</taxon>
        <taxon>Gasterosteidae</taxon>
        <taxon>Gasterosteus</taxon>
    </lineage>
</organism>
<reference evidence="2" key="2">
    <citation type="submission" date="2024-04" db="UniProtKB">
        <authorList>
            <consortium name="Ensembl"/>
        </authorList>
    </citation>
    <scope>IDENTIFICATION</scope>
</reference>
<reference evidence="2" key="1">
    <citation type="submission" date="2006-01" db="EMBL/GenBank/DDBJ databases">
        <authorList>
            <person name="Lindblad-Toh K."/>
            <person name="Mauceli E."/>
            <person name="Grabherr M."/>
            <person name="Chang J.L."/>
            <person name="Lander E.S."/>
        </authorList>
    </citation>
    <scope>NUCLEOTIDE SEQUENCE [LARGE SCALE GENOMIC DNA]</scope>
</reference>
<dbReference type="Ensembl" id="ENSGACT00000021419.1">
    <property type="protein sequence ID" value="ENSGACP00000021378.1"/>
    <property type="gene ID" value="ENSGACG00000016205.1"/>
</dbReference>
<dbReference type="InterPro" id="IPR053891">
    <property type="entry name" value="Shisa_N"/>
</dbReference>
<dbReference type="eggNOG" id="ENOG502S15N">
    <property type="taxonomic scope" value="Eukaryota"/>
</dbReference>
<feature type="domain" description="Shisa N-terminal" evidence="1">
    <location>
        <begin position="4"/>
        <end position="48"/>
    </location>
</feature>
<dbReference type="AlphaFoldDB" id="G3PUU1"/>